<dbReference type="InterPro" id="IPR032675">
    <property type="entry name" value="LRR_dom_sf"/>
</dbReference>
<keyword evidence="11" id="KW-0325">Glycoprotein</keyword>
<keyword evidence="9 13" id="KW-1015">Disulfide bond</keyword>
<dbReference type="InterPro" id="IPR017452">
    <property type="entry name" value="GPCR_Rhodpsn_7TM"/>
</dbReference>
<dbReference type="InterPro" id="IPR008112">
    <property type="entry name" value="Relaxin_rcpt"/>
</dbReference>
<evidence type="ECO:0000256" key="5">
    <source>
        <dbReference type="ARBA" id="ARBA00022737"/>
    </source>
</evidence>
<dbReference type="SUPFAM" id="SSF57424">
    <property type="entry name" value="LDL receptor-like module"/>
    <property type="match status" value="1"/>
</dbReference>
<evidence type="ECO:0000256" key="1">
    <source>
        <dbReference type="ARBA" id="ARBA00004651"/>
    </source>
</evidence>
<evidence type="ECO:0000256" key="3">
    <source>
        <dbReference type="ARBA" id="ARBA00022614"/>
    </source>
</evidence>
<feature type="transmembrane region" description="Helical" evidence="14">
    <location>
        <begin position="597"/>
        <end position="617"/>
    </location>
</feature>
<dbReference type="SMART" id="SM00365">
    <property type="entry name" value="LRR_SD22"/>
    <property type="match status" value="6"/>
</dbReference>
<dbReference type="Proteomes" id="UP000287033">
    <property type="component" value="Unassembled WGS sequence"/>
</dbReference>
<evidence type="ECO:0000256" key="12">
    <source>
        <dbReference type="ARBA" id="ARBA00023224"/>
    </source>
</evidence>
<dbReference type="PRINTS" id="PR00237">
    <property type="entry name" value="GPCRRHODOPSN"/>
</dbReference>
<evidence type="ECO:0000256" key="6">
    <source>
        <dbReference type="ARBA" id="ARBA00022989"/>
    </source>
</evidence>
<keyword evidence="10" id="KW-0675">Receptor</keyword>
<dbReference type="FunFam" id="4.10.400.10:FF:000014">
    <property type="entry name" value="Relaxin family peptide receptor 1"/>
    <property type="match status" value="1"/>
</dbReference>
<dbReference type="Pfam" id="PF00057">
    <property type="entry name" value="Ldl_recept_a"/>
    <property type="match status" value="1"/>
</dbReference>
<dbReference type="AlphaFoldDB" id="A0A401S851"/>
<feature type="transmembrane region" description="Helical" evidence="14">
    <location>
        <begin position="459"/>
        <end position="482"/>
    </location>
</feature>
<comment type="caution">
    <text evidence="16">The sequence shown here is derived from an EMBL/GenBank/DDBJ whole genome shotgun (WGS) entry which is preliminary data.</text>
</comment>
<evidence type="ECO:0000313" key="17">
    <source>
        <dbReference type="Proteomes" id="UP000287033"/>
    </source>
</evidence>
<dbReference type="InterPro" id="IPR002172">
    <property type="entry name" value="LDrepeatLR_classA_rpt"/>
</dbReference>
<proteinExistence type="predicted"/>
<gene>
    <name evidence="16" type="ORF">chiPu_0004995</name>
</gene>
<dbReference type="GO" id="GO:0007189">
    <property type="term" value="P:adenylate cyclase-activating G protein-coupled receptor signaling pathway"/>
    <property type="evidence" value="ECO:0007669"/>
    <property type="project" value="TreeGrafter"/>
</dbReference>
<dbReference type="GO" id="GO:0009755">
    <property type="term" value="P:hormone-mediated signaling pathway"/>
    <property type="evidence" value="ECO:0007669"/>
    <property type="project" value="TreeGrafter"/>
</dbReference>
<evidence type="ECO:0000256" key="8">
    <source>
        <dbReference type="ARBA" id="ARBA00023136"/>
    </source>
</evidence>
<dbReference type="STRING" id="137246.A0A401S851"/>
<dbReference type="Gene3D" id="3.80.10.10">
    <property type="entry name" value="Ribonuclease Inhibitor"/>
    <property type="match status" value="2"/>
</dbReference>
<comment type="caution">
    <text evidence="13">Lacks conserved residue(s) required for the propagation of feature annotation.</text>
</comment>
<keyword evidence="5" id="KW-0677">Repeat</keyword>
<feature type="transmembrane region" description="Helical" evidence="14">
    <location>
        <begin position="424"/>
        <end position="447"/>
    </location>
</feature>
<feature type="transmembrane region" description="Helical" evidence="14">
    <location>
        <begin position="505"/>
        <end position="526"/>
    </location>
</feature>
<protein>
    <recommendedName>
        <fullName evidence="15">G-protein coupled receptors family 1 profile domain-containing protein</fullName>
    </recommendedName>
</protein>
<feature type="domain" description="G-protein coupled receptors family 1 profile" evidence="15">
    <location>
        <begin position="440"/>
        <end position="660"/>
    </location>
</feature>
<dbReference type="InterPro" id="IPR001611">
    <property type="entry name" value="Leu-rich_rpt"/>
</dbReference>
<dbReference type="Pfam" id="PF00001">
    <property type="entry name" value="7tm_1"/>
    <property type="match status" value="1"/>
</dbReference>
<dbReference type="PROSITE" id="PS01209">
    <property type="entry name" value="LDLRA_1"/>
    <property type="match status" value="1"/>
</dbReference>
<dbReference type="Pfam" id="PF00560">
    <property type="entry name" value="LRR_1"/>
    <property type="match status" value="1"/>
</dbReference>
<dbReference type="SMART" id="SM00369">
    <property type="entry name" value="LRR_TYP"/>
    <property type="match status" value="9"/>
</dbReference>
<dbReference type="Gene3D" id="1.20.1070.10">
    <property type="entry name" value="Rhodopsin 7-helix transmembrane proteins"/>
    <property type="match status" value="1"/>
</dbReference>
<dbReference type="PROSITE" id="PS51450">
    <property type="entry name" value="LRR"/>
    <property type="match status" value="2"/>
</dbReference>
<dbReference type="FunFam" id="1.20.1070.10:FF:000023">
    <property type="entry name" value="Relaxin family peptide receptor 1"/>
    <property type="match status" value="1"/>
</dbReference>
<dbReference type="InterPro" id="IPR036055">
    <property type="entry name" value="LDL_receptor-like_sf"/>
</dbReference>
<feature type="transmembrane region" description="Helical" evidence="14">
    <location>
        <begin position="547"/>
        <end position="566"/>
    </location>
</feature>
<evidence type="ECO:0000256" key="9">
    <source>
        <dbReference type="ARBA" id="ARBA00023157"/>
    </source>
</evidence>
<keyword evidence="17" id="KW-1185">Reference proteome</keyword>
<keyword evidence="8 14" id="KW-0472">Membrane</keyword>
<dbReference type="SMART" id="SM00192">
    <property type="entry name" value="LDLa"/>
    <property type="match status" value="1"/>
</dbReference>
<dbReference type="PANTHER" id="PTHR24372">
    <property type="entry name" value="GLYCOPROTEIN HORMONE RECEPTOR"/>
    <property type="match status" value="1"/>
</dbReference>
<dbReference type="OMA" id="NISTQMF"/>
<keyword evidence="12" id="KW-0807">Transducer</keyword>
<dbReference type="Gene3D" id="4.10.400.10">
    <property type="entry name" value="Low-density Lipoprotein Receptor"/>
    <property type="match status" value="1"/>
</dbReference>
<dbReference type="CDD" id="cd00112">
    <property type="entry name" value="LDLa"/>
    <property type="match status" value="1"/>
</dbReference>
<evidence type="ECO:0000313" key="16">
    <source>
        <dbReference type="EMBL" id="GCC26578.1"/>
    </source>
</evidence>
<dbReference type="GO" id="GO:0005886">
    <property type="term" value="C:plasma membrane"/>
    <property type="evidence" value="ECO:0007669"/>
    <property type="project" value="UniProtKB-SubCell"/>
</dbReference>
<dbReference type="InterPro" id="IPR000276">
    <property type="entry name" value="GPCR_Rhodpsn"/>
</dbReference>
<keyword evidence="7" id="KW-0297">G-protein coupled receptor</keyword>
<dbReference type="PANTHER" id="PTHR24372:SF72">
    <property type="entry name" value="RELAXIN RECEPTOR 2"/>
    <property type="match status" value="1"/>
</dbReference>
<evidence type="ECO:0000256" key="7">
    <source>
        <dbReference type="ARBA" id="ARBA00023040"/>
    </source>
</evidence>
<feature type="disulfide bond" evidence="13">
    <location>
        <begin position="106"/>
        <end position="121"/>
    </location>
</feature>
<evidence type="ECO:0000256" key="2">
    <source>
        <dbReference type="ARBA" id="ARBA00022475"/>
    </source>
</evidence>
<keyword evidence="6 14" id="KW-1133">Transmembrane helix</keyword>
<dbReference type="OrthoDB" id="6022531at2759"/>
<reference evidence="16 17" key="1">
    <citation type="journal article" date="2018" name="Nat. Ecol. Evol.">
        <title>Shark genomes provide insights into elasmobranch evolution and the origin of vertebrates.</title>
        <authorList>
            <person name="Hara Y"/>
            <person name="Yamaguchi K"/>
            <person name="Onimaru K"/>
            <person name="Kadota M"/>
            <person name="Koyanagi M"/>
            <person name="Keeley SD"/>
            <person name="Tatsumi K"/>
            <person name="Tanaka K"/>
            <person name="Motone F"/>
            <person name="Kageyama Y"/>
            <person name="Nozu R"/>
            <person name="Adachi N"/>
            <person name="Nishimura O"/>
            <person name="Nakagawa R"/>
            <person name="Tanegashima C"/>
            <person name="Kiyatake I"/>
            <person name="Matsumoto R"/>
            <person name="Murakumo K"/>
            <person name="Nishida K"/>
            <person name="Terakita A"/>
            <person name="Kuratani S"/>
            <person name="Sato K"/>
            <person name="Hyodo S Kuraku.S."/>
        </authorList>
    </citation>
    <scope>NUCLEOTIDE SEQUENCE [LARGE SCALE GENOMIC DNA]</scope>
</reference>
<dbReference type="SUPFAM" id="SSF52058">
    <property type="entry name" value="L domain-like"/>
    <property type="match status" value="1"/>
</dbReference>
<evidence type="ECO:0000256" key="11">
    <source>
        <dbReference type="ARBA" id="ARBA00023180"/>
    </source>
</evidence>
<dbReference type="EMBL" id="BEZZ01000129">
    <property type="protein sequence ID" value="GCC26578.1"/>
    <property type="molecule type" value="Genomic_DNA"/>
</dbReference>
<accession>A0A401S851</accession>
<name>A0A401S851_CHIPU</name>
<evidence type="ECO:0000256" key="10">
    <source>
        <dbReference type="ARBA" id="ARBA00023170"/>
    </source>
</evidence>
<sequence>MTENWLLRALMASPYRCQSGGCADLGHTHTLSGGTERCELEKMRTRQHVSPLLARVYTAMILPYLLLLGQLNEFAMPETILHNPNCPVGFFPCGNLSVCIPQSSHCNKVKDCENGADEEDCDDNTGLAGVLENLFTPTYNENMSEDCCKSLKNNKIKSLPSDVFIIFKDLEELYLQNNQIRSISKTAFSGLYKLRRLYISHNRITVLKPRIFQDLHKLEILFLDDNFISKISPSFFIGLKSLLILSMVNNLLENLPKKTICAEIPNVYWLDFDSNRIKSLNYSTFLGCDKLIVLYIQQNEITTVSEKTFAPLHSLIELEISSNKIQELPKHLFKNVKLLIKLNISNNPLKFIHPDQFDTLSQLQSLGIEGIEIANIESRMFKPMTKLEHIYFHKFQYCAYSPHVRSCKPNTDGISSFEDLLANIILRVFVWVIACVTCFGNLFVIFMRSRIRAENKLHATSIKILCCADCLMGVYLFFVGIFDVKYRGEYNRHAQLWMESIQCRMIGFLAMLSTEVSVLLLTYLSLEKYIVIVFPFSNIKPGKHQTLIVHITIWLIGFTIALIPLWNEDTFGNYYGRNGVCFPLHVDQVEKDAAKGYSIGIFLGLNLIAFIIIVFSYSSMFYSIHKSGIRTPEMKSHIRKQRAANENLQNQLVYLDYQTM</sequence>
<keyword evidence="2" id="KW-1003">Cell membrane</keyword>
<dbReference type="Pfam" id="PF13855">
    <property type="entry name" value="LRR_8"/>
    <property type="match status" value="2"/>
</dbReference>
<dbReference type="PRINTS" id="PR01739">
    <property type="entry name" value="RELAXINR"/>
</dbReference>
<dbReference type="FunFam" id="3.80.10.10:FF:000434">
    <property type="entry name" value="Relaxin family peptide receptor 1"/>
    <property type="match status" value="1"/>
</dbReference>
<dbReference type="InterPro" id="IPR003591">
    <property type="entry name" value="Leu-rich_rpt_typical-subtyp"/>
</dbReference>
<organism evidence="16 17">
    <name type="scientific">Chiloscyllium punctatum</name>
    <name type="common">Brownbanded bambooshark</name>
    <name type="synonym">Hemiscyllium punctatum</name>
    <dbReference type="NCBI Taxonomy" id="137246"/>
    <lineage>
        <taxon>Eukaryota</taxon>
        <taxon>Metazoa</taxon>
        <taxon>Chordata</taxon>
        <taxon>Craniata</taxon>
        <taxon>Vertebrata</taxon>
        <taxon>Chondrichthyes</taxon>
        <taxon>Elasmobranchii</taxon>
        <taxon>Galeomorphii</taxon>
        <taxon>Galeoidea</taxon>
        <taxon>Orectolobiformes</taxon>
        <taxon>Hemiscylliidae</taxon>
        <taxon>Chiloscyllium</taxon>
    </lineage>
</organism>
<evidence type="ECO:0000256" key="13">
    <source>
        <dbReference type="PROSITE-ProRule" id="PRU00124"/>
    </source>
</evidence>
<evidence type="ECO:0000256" key="14">
    <source>
        <dbReference type="SAM" id="Phobius"/>
    </source>
</evidence>
<keyword evidence="4 14" id="KW-0812">Transmembrane</keyword>
<evidence type="ECO:0000259" key="15">
    <source>
        <dbReference type="PROSITE" id="PS50262"/>
    </source>
</evidence>
<dbReference type="PROSITE" id="PS50068">
    <property type="entry name" value="LDLRA_2"/>
    <property type="match status" value="1"/>
</dbReference>
<comment type="subcellular location">
    <subcellularLocation>
        <location evidence="1">Cell membrane</location>
        <topology evidence="1">Multi-pass membrane protein</topology>
    </subcellularLocation>
</comment>
<keyword evidence="3" id="KW-0433">Leucine-rich repeat</keyword>
<dbReference type="GO" id="GO:0008528">
    <property type="term" value="F:G protein-coupled peptide receptor activity"/>
    <property type="evidence" value="ECO:0007669"/>
    <property type="project" value="TreeGrafter"/>
</dbReference>
<dbReference type="InterPro" id="IPR023415">
    <property type="entry name" value="LDLR_class-A_CS"/>
</dbReference>
<dbReference type="SUPFAM" id="SSF81321">
    <property type="entry name" value="Family A G protein-coupled receptor-like"/>
    <property type="match status" value="1"/>
</dbReference>
<dbReference type="PROSITE" id="PS50262">
    <property type="entry name" value="G_PROTEIN_RECEP_F1_2"/>
    <property type="match status" value="1"/>
</dbReference>
<evidence type="ECO:0000256" key="4">
    <source>
        <dbReference type="ARBA" id="ARBA00022692"/>
    </source>
</evidence>